<evidence type="ECO:0000256" key="12">
    <source>
        <dbReference type="ARBA" id="ARBA00022777"/>
    </source>
</evidence>
<dbReference type="PROSITE" id="PS00369">
    <property type="entry name" value="PTS_HPR_HIS"/>
    <property type="match status" value="1"/>
</dbReference>
<dbReference type="SUPFAM" id="SSF51261">
    <property type="entry name" value="Duplicated hybrid motif"/>
    <property type="match status" value="1"/>
</dbReference>
<dbReference type="OrthoDB" id="9765468at2"/>
<dbReference type="InterPro" id="IPR036637">
    <property type="entry name" value="Phosphohistidine_dom_sf"/>
</dbReference>
<dbReference type="Proteomes" id="UP000198824">
    <property type="component" value="Unassembled WGS sequence"/>
</dbReference>
<protein>
    <recommendedName>
        <fullName evidence="5">phosphoenolpyruvate--protein phosphotransferase</fullName>
        <ecNumber evidence="5">2.7.3.9</ecNumber>
    </recommendedName>
</protein>
<keyword evidence="16" id="KW-0670">Pyruvate</keyword>
<evidence type="ECO:0000313" key="17">
    <source>
        <dbReference type="Proteomes" id="UP000198824"/>
    </source>
</evidence>
<dbReference type="SUPFAM" id="SSF51621">
    <property type="entry name" value="Phosphoenolpyruvate/pyruvate domain"/>
    <property type="match status" value="1"/>
</dbReference>
<dbReference type="PROSITE" id="PS00371">
    <property type="entry name" value="PTS_EIIA_TYPE_1_HIS"/>
    <property type="match status" value="1"/>
</dbReference>
<dbReference type="InterPro" id="IPR006318">
    <property type="entry name" value="PTS_EI-like"/>
</dbReference>
<dbReference type="GO" id="GO:0016301">
    <property type="term" value="F:kinase activity"/>
    <property type="evidence" value="ECO:0007669"/>
    <property type="project" value="UniProtKB-KW"/>
</dbReference>
<keyword evidence="7" id="KW-0963">Cytoplasm</keyword>
<comment type="catalytic activity">
    <reaction evidence="1">
        <text>L-histidyl-[protein] + phosphoenolpyruvate = N(pros)-phospho-L-histidyl-[protein] + pyruvate</text>
        <dbReference type="Rhea" id="RHEA:23880"/>
        <dbReference type="Rhea" id="RHEA-COMP:9745"/>
        <dbReference type="Rhea" id="RHEA-COMP:9746"/>
        <dbReference type="ChEBI" id="CHEBI:15361"/>
        <dbReference type="ChEBI" id="CHEBI:29979"/>
        <dbReference type="ChEBI" id="CHEBI:58702"/>
        <dbReference type="ChEBI" id="CHEBI:64837"/>
        <dbReference type="EC" id="2.7.3.9"/>
    </reaction>
</comment>
<dbReference type="Gene3D" id="2.70.70.10">
    <property type="entry name" value="Glucose Permease (Domain IIA)"/>
    <property type="match status" value="1"/>
</dbReference>
<evidence type="ECO:0000313" key="16">
    <source>
        <dbReference type="EMBL" id="SFR87678.1"/>
    </source>
</evidence>
<dbReference type="InterPro" id="IPR050499">
    <property type="entry name" value="PEP-utilizing_PTS_enzyme"/>
</dbReference>
<dbReference type="CDD" id="cd00367">
    <property type="entry name" value="PTS-HPr_like"/>
    <property type="match status" value="1"/>
</dbReference>
<dbReference type="GO" id="GO:0046872">
    <property type="term" value="F:metal ion binding"/>
    <property type="evidence" value="ECO:0007669"/>
    <property type="project" value="UniProtKB-KW"/>
</dbReference>
<dbReference type="InterPro" id="IPR035895">
    <property type="entry name" value="HPr-like_sf"/>
</dbReference>
<keyword evidence="11" id="KW-0479">Metal-binding</keyword>
<dbReference type="AlphaFoldDB" id="A0A1I6K9H1"/>
<keyword evidence="6" id="KW-0813">Transport</keyword>
<dbReference type="InterPro" id="IPR040442">
    <property type="entry name" value="Pyrv_kinase-like_dom_sf"/>
</dbReference>
<keyword evidence="10" id="KW-0598">Phosphotransferase system</keyword>
<dbReference type="GO" id="GO:0009401">
    <property type="term" value="P:phosphoenolpyruvate-dependent sugar phosphotransferase system"/>
    <property type="evidence" value="ECO:0007669"/>
    <property type="project" value="UniProtKB-KW"/>
</dbReference>
<dbReference type="InterPro" id="IPR000032">
    <property type="entry name" value="HPr-like"/>
</dbReference>
<dbReference type="Pfam" id="PF05524">
    <property type="entry name" value="PEP-utilisers_N"/>
    <property type="match status" value="1"/>
</dbReference>
<evidence type="ECO:0000259" key="15">
    <source>
        <dbReference type="PROSITE" id="PS51350"/>
    </source>
</evidence>
<dbReference type="Gene3D" id="3.50.30.10">
    <property type="entry name" value="Phosphohistidine domain"/>
    <property type="match status" value="1"/>
</dbReference>
<sequence length="811" mass="82613">MSEVTLHAPLAGLLVPLGAVPDPVFGEGMMGDGFAIDPIEGVLRAPAPGRILSIPASGHAVTMKLENGVDLLIHIGLETVALNGVGFEAVARAGDTVRTGDPLIRFDLDAVGLAARDLITPLVATSDGARVTLAAQTGLVAAGTPIGRVTGTVAAATVREAESRRETRVIDVTAPNGIHARPAARIVALLKPYAAEVTLYLGERSASARSTVALLALAAKRGDRIDAEAVGADADAALAALAAFATERFGDEASPAPTPAAPPRQREGGICAVPGLAIGHALTFRAPEIAVEHDGGGVEHERAALTEARHAVAAGLRGEIGEAHRALLEDPALIAAADTQIAAGRSAGFAWRQAIAEAAGVLRATGDALLIERVADLEDVARQVIARLSGAEPRAMSLPNDTILIAEDLLPSQFLALDRARLAGICTASGGPTAHVAILAAAAGVPMVVAAGPDVLAIADGETVILDADHGSIERAPDIDRLAAAAAAIAAARERRAAQAKAAQAPCVMADGTRIEIFANLGSVEDAAMAVSAGAEGCGLLRTEFLFLDRAAPPDEAEQRTLYARIAAALGERPLILRTLDIGGDKPVPYLPRIAEENPALGLRGIRLGLARPDLLDTQLRAAVSAIPGEQCRIMLPMIVDVAELAAIRARLAQALADTGRTAPVQLGVMIETPAAALLADQLAAEADFFSIGTNDLTQYVLACDRGNAAVSDKVDALHPAVLRLIGHAARAAAARGRWTGVCGGLAADPAAAALLIGLGITKLSAPPGMIPALKAAVRELSMPECVTLAERACAAASPHAVRALLAGAAA</sequence>
<evidence type="ECO:0000256" key="13">
    <source>
        <dbReference type="ARBA" id="ARBA00022842"/>
    </source>
</evidence>
<dbReference type="PROSITE" id="PS51350">
    <property type="entry name" value="PTS_HPR_DOM"/>
    <property type="match status" value="1"/>
</dbReference>
<dbReference type="STRING" id="1166337.SAMN05192580_1459"/>
<dbReference type="InterPro" id="IPR023151">
    <property type="entry name" value="PEP_util_CS"/>
</dbReference>
<evidence type="ECO:0000256" key="2">
    <source>
        <dbReference type="ARBA" id="ARBA00001946"/>
    </source>
</evidence>
<comment type="subcellular location">
    <subcellularLocation>
        <location evidence="3">Cytoplasm</location>
    </subcellularLocation>
</comment>
<evidence type="ECO:0000256" key="9">
    <source>
        <dbReference type="ARBA" id="ARBA00022679"/>
    </source>
</evidence>
<proteinExistence type="inferred from homology"/>
<evidence type="ECO:0000259" key="14">
    <source>
        <dbReference type="PROSITE" id="PS51093"/>
    </source>
</evidence>
<dbReference type="InterPro" id="IPR001127">
    <property type="entry name" value="PTS_EIIA_1_perm"/>
</dbReference>
<dbReference type="InterPro" id="IPR001020">
    <property type="entry name" value="PTS_HPr_His_P_site"/>
</dbReference>
<evidence type="ECO:0000256" key="8">
    <source>
        <dbReference type="ARBA" id="ARBA00022597"/>
    </source>
</evidence>
<dbReference type="Gene3D" id="3.30.1340.10">
    <property type="entry name" value="HPr-like"/>
    <property type="match status" value="1"/>
</dbReference>
<dbReference type="EMBL" id="FOZG01000001">
    <property type="protein sequence ID" value="SFR87678.1"/>
    <property type="molecule type" value="Genomic_DNA"/>
</dbReference>
<gene>
    <name evidence="16" type="ORF">SAMN05192580_1459</name>
</gene>
<dbReference type="SUPFAM" id="SSF47831">
    <property type="entry name" value="Enzyme I of the PEP:sugar phosphotransferase system HPr-binding (sub)domain"/>
    <property type="match status" value="1"/>
</dbReference>
<dbReference type="PRINTS" id="PR01736">
    <property type="entry name" value="PHPHTRNFRASE"/>
</dbReference>
<dbReference type="RefSeq" id="WP_093312827.1">
    <property type="nucleotide sequence ID" value="NZ_FOZG01000001.1"/>
</dbReference>
<dbReference type="PANTHER" id="PTHR46244:SF6">
    <property type="entry name" value="PHOSPHOENOLPYRUVATE-PROTEIN PHOSPHOTRANSFERASE"/>
    <property type="match status" value="1"/>
</dbReference>
<evidence type="ECO:0000256" key="7">
    <source>
        <dbReference type="ARBA" id="ARBA00022490"/>
    </source>
</evidence>
<dbReference type="GO" id="GO:0005737">
    <property type="term" value="C:cytoplasm"/>
    <property type="evidence" value="ECO:0007669"/>
    <property type="project" value="UniProtKB-SubCell"/>
</dbReference>
<evidence type="ECO:0000256" key="5">
    <source>
        <dbReference type="ARBA" id="ARBA00012232"/>
    </source>
</evidence>
<evidence type="ECO:0000256" key="6">
    <source>
        <dbReference type="ARBA" id="ARBA00022448"/>
    </source>
</evidence>
<keyword evidence="12" id="KW-0418">Kinase</keyword>
<dbReference type="PRINTS" id="PR00107">
    <property type="entry name" value="PHOSPHOCPHPR"/>
</dbReference>
<comment type="similarity">
    <text evidence="4">Belongs to the PEP-utilizing enzyme family.</text>
</comment>
<dbReference type="SUPFAM" id="SSF55594">
    <property type="entry name" value="HPr-like"/>
    <property type="match status" value="1"/>
</dbReference>
<dbReference type="Pfam" id="PF02896">
    <property type="entry name" value="PEP-utilizers_C"/>
    <property type="match status" value="1"/>
</dbReference>
<dbReference type="PANTHER" id="PTHR46244">
    <property type="entry name" value="PHOSPHOENOLPYRUVATE-PROTEIN PHOSPHOTRANSFERASE"/>
    <property type="match status" value="1"/>
</dbReference>
<dbReference type="Gene3D" id="1.10.274.10">
    <property type="entry name" value="PtsI, HPr-binding domain"/>
    <property type="match status" value="1"/>
</dbReference>
<dbReference type="Pfam" id="PF00358">
    <property type="entry name" value="PTS_EIIA_1"/>
    <property type="match status" value="1"/>
</dbReference>
<accession>A0A1I6K9H1</accession>
<keyword evidence="8" id="KW-0762">Sugar transport</keyword>
<keyword evidence="13" id="KW-0460">Magnesium</keyword>
<dbReference type="PROSITE" id="PS00742">
    <property type="entry name" value="PEP_ENZYMES_2"/>
    <property type="match status" value="1"/>
</dbReference>
<dbReference type="Gene3D" id="3.20.20.60">
    <property type="entry name" value="Phosphoenolpyruvate-binding domains"/>
    <property type="match status" value="1"/>
</dbReference>
<comment type="cofactor">
    <cofactor evidence="2">
        <name>Mg(2+)</name>
        <dbReference type="ChEBI" id="CHEBI:18420"/>
    </cofactor>
</comment>
<evidence type="ECO:0000256" key="11">
    <source>
        <dbReference type="ARBA" id="ARBA00022723"/>
    </source>
</evidence>
<dbReference type="InterPro" id="IPR015813">
    <property type="entry name" value="Pyrv/PenolPyrv_kinase-like_dom"/>
</dbReference>
<dbReference type="NCBIfam" id="TIGR01417">
    <property type="entry name" value="PTS_I_fam"/>
    <property type="match status" value="1"/>
</dbReference>
<reference evidence="16 17" key="1">
    <citation type="submission" date="2016-10" db="EMBL/GenBank/DDBJ databases">
        <authorList>
            <person name="de Groot N.N."/>
        </authorList>
    </citation>
    <scope>NUCLEOTIDE SEQUENCE [LARGE SCALE GENOMIC DNA]</scope>
    <source>
        <strain evidence="16 17">S5-249</strain>
    </source>
</reference>
<organism evidence="16 17">
    <name type="scientific">Sphingomonas jatrophae</name>
    <dbReference type="NCBI Taxonomy" id="1166337"/>
    <lineage>
        <taxon>Bacteria</taxon>
        <taxon>Pseudomonadati</taxon>
        <taxon>Pseudomonadota</taxon>
        <taxon>Alphaproteobacteria</taxon>
        <taxon>Sphingomonadales</taxon>
        <taxon>Sphingomonadaceae</taxon>
        <taxon>Sphingomonas</taxon>
    </lineage>
</organism>
<evidence type="ECO:0000256" key="1">
    <source>
        <dbReference type="ARBA" id="ARBA00000683"/>
    </source>
</evidence>
<dbReference type="Pfam" id="PF00391">
    <property type="entry name" value="PEP-utilizers"/>
    <property type="match status" value="1"/>
</dbReference>
<evidence type="ECO:0000256" key="3">
    <source>
        <dbReference type="ARBA" id="ARBA00004496"/>
    </source>
</evidence>
<evidence type="ECO:0000256" key="10">
    <source>
        <dbReference type="ARBA" id="ARBA00022683"/>
    </source>
</evidence>
<feature type="domain" description="HPr" evidence="15">
    <location>
        <begin position="165"/>
        <end position="252"/>
    </location>
</feature>
<dbReference type="Pfam" id="PF00381">
    <property type="entry name" value="PTS-HPr"/>
    <property type="match status" value="1"/>
</dbReference>
<keyword evidence="17" id="KW-1185">Reference proteome</keyword>
<dbReference type="SUPFAM" id="SSF52009">
    <property type="entry name" value="Phosphohistidine domain"/>
    <property type="match status" value="1"/>
</dbReference>
<dbReference type="NCBIfam" id="TIGR01003">
    <property type="entry name" value="PTS_HPr_family"/>
    <property type="match status" value="1"/>
</dbReference>
<dbReference type="GO" id="GO:0008965">
    <property type="term" value="F:phosphoenolpyruvate-protein phosphotransferase activity"/>
    <property type="evidence" value="ECO:0007669"/>
    <property type="project" value="UniProtKB-EC"/>
</dbReference>
<dbReference type="InterPro" id="IPR000121">
    <property type="entry name" value="PEP_util_C"/>
</dbReference>
<dbReference type="NCBIfam" id="TIGR00830">
    <property type="entry name" value="PTBA"/>
    <property type="match status" value="1"/>
</dbReference>
<dbReference type="InterPro" id="IPR036618">
    <property type="entry name" value="PtsI_HPr-bd_sf"/>
</dbReference>
<feature type="domain" description="PTS EIIA type-1" evidence="14">
    <location>
        <begin position="22"/>
        <end position="126"/>
    </location>
</feature>
<dbReference type="EC" id="2.7.3.9" evidence="5"/>
<evidence type="ECO:0000256" key="4">
    <source>
        <dbReference type="ARBA" id="ARBA00007837"/>
    </source>
</evidence>
<dbReference type="InterPro" id="IPR011055">
    <property type="entry name" value="Dup_hybrid_motif"/>
</dbReference>
<name>A0A1I6K9H1_9SPHN</name>
<dbReference type="InterPro" id="IPR008279">
    <property type="entry name" value="PEP-util_enz_mobile_dom"/>
</dbReference>
<dbReference type="PROSITE" id="PS51093">
    <property type="entry name" value="PTS_EIIA_TYPE_1"/>
    <property type="match status" value="1"/>
</dbReference>
<keyword evidence="9 16" id="KW-0808">Transferase</keyword>
<dbReference type="InterPro" id="IPR008731">
    <property type="entry name" value="PTS_EIN"/>
</dbReference>